<keyword evidence="3 6" id="KW-0812">Transmembrane</keyword>
<evidence type="ECO:0000256" key="4">
    <source>
        <dbReference type="ARBA" id="ARBA00022989"/>
    </source>
</evidence>
<evidence type="ECO:0000256" key="2">
    <source>
        <dbReference type="ARBA" id="ARBA00022475"/>
    </source>
</evidence>
<dbReference type="Pfam" id="PF01810">
    <property type="entry name" value="LysE"/>
    <property type="match status" value="1"/>
</dbReference>
<dbReference type="InterPro" id="IPR001123">
    <property type="entry name" value="LeuE-type"/>
</dbReference>
<evidence type="ECO:0000313" key="7">
    <source>
        <dbReference type="EMBL" id="OIQ69194.1"/>
    </source>
</evidence>
<feature type="transmembrane region" description="Helical" evidence="6">
    <location>
        <begin position="76"/>
        <end position="93"/>
    </location>
</feature>
<dbReference type="PANTHER" id="PTHR30086:SF20">
    <property type="entry name" value="ARGININE EXPORTER PROTEIN ARGO-RELATED"/>
    <property type="match status" value="1"/>
</dbReference>
<comment type="subcellular location">
    <subcellularLocation>
        <location evidence="1">Cell membrane</location>
        <topology evidence="1">Multi-pass membrane protein</topology>
    </subcellularLocation>
</comment>
<dbReference type="PIRSF" id="PIRSF006324">
    <property type="entry name" value="LeuE"/>
    <property type="match status" value="1"/>
</dbReference>
<accession>A0A1J5PD91</accession>
<dbReference type="GO" id="GO:0005886">
    <property type="term" value="C:plasma membrane"/>
    <property type="evidence" value="ECO:0007669"/>
    <property type="project" value="UniProtKB-SubCell"/>
</dbReference>
<keyword evidence="5 6" id="KW-0472">Membrane</keyword>
<feature type="transmembrane region" description="Helical" evidence="6">
    <location>
        <begin position="12"/>
        <end position="32"/>
    </location>
</feature>
<proteinExistence type="predicted"/>
<protein>
    <submittedName>
        <fullName evidence="7">Homoserine/homoserine lactone efflux protein</fullName>
    </submittedName>
</protein>
<feature type="transmembrane region" description="Helical" evidence="6">
    <location>
        <begin position="44"/>
        <end position="70"/>
    </location>
</feature>
<keyword evidence="4 6" id="KW-1133">Transmembrane helix</keyword>
<evidence type="ECO:0000256" key="3">
    <source>
        <dbReference type="ARBA" id="ARBA00022692"/>
    </source>
</evidence>
<dbReference type="EMBL" id="MLJW01004863">
    <property type="protein sequence ID" value="OIQ69194.1"/>
    <property type="molecule type" value="Genomic_DNA"/>
</dbReference>
<dbReference type="AlphaFoldDB" id="A0A1J5PD91"/>
<evidence type="ECO:0000256" key="1">
    <source>
        <dbReference type="ARBA" id="ARBA00004651"/>
    </source>
</evidence>
<reference evidence="7" key="1">
    <citation type="submission" date="2016-10" db="EMBL/GenBank/DDBJ databases">
        <title>Sequence of Gallionella enrichment culture.</title>
        <authorList>
            <person name="Poehlein A."/>
            <person name="Muehling M."/>
            <person name="Daniel R."/>
        </authorList>
    </citation>
    <scope>NUCLEOTIDE SEQUENCE</scope>
</reference>
<sequence length="232" mass="23984">MIPLPVDPTRFAAFLGVMAVMAVTPGPANVFAIATGAQRGKAAALTAVAGMNLATLVWFAAAALGLGWIILAFPRIFRMVALAGAAYVAWLGLKSLLAARRGDGGLAPLNVKPGRSAFRDGFTVQISNPKAVLFFTAVLPPFLDPARPLPLQLMAFACATIGFDLISMSTYGLGGAALAARMDEPGFRRVFQAGVGLLLLAAAALMAGASLCMVLMEEKPLAGPARPVEMAE</sequence>
<keyword evidence="2" id="KW-1003">Cell membrane</keyword>
<comment type="caution">
    <text evidence="7">The sequence shown here is derived from an EMBL/GenBank/DDBJ whole genome shotgun (WGS) entry which is preliminary data.</text>
</comment>
<dbReference type="PANTHER" id="PTHR30086">
    <property type="entry name" value="ARGININE EXPORTER PROTEIN ARGO"/>
    <property type="match status" value="1"/>
</dbReference>
<evidence type="ECO:0000256" key="6">
    <source>
        <dbReference type="SAM" id="Phobius"/>
    </source>
</evidence>
<evidence type="ECO:0000256" key="5">
    <source>
        <dbReference type="ARBA" id="ARBA00023136"/>
    </source>
</evidence>
<feature type="transmembrane region" description="Helical" evidence="6">
    <location>
        <begin position="153"/>
        <end position="173"/>
    </location>
</feature>
<dbReference type="GO" id="GO:0015171">
    <property type="term" value="F:amino acid transmembrane transporter activity"/>
    <property type="evidence" value="ECO:0007669"/>
    <property type="project" value="TreeGrafter"/>
</dbReference>
<gene>
    <name evidence="7" type="primary">rhtB_13</name>
    <name evidence="7" type="ORF">GALL_492060</name>
</gene>
<organism evidence="7">
    <name type="scientific">mine drainage metagenome</name>
    <dbReference type="NCBI Taxonomy" id="410659"/>
    <lineage>
        <taxon>unclassified sequences</taxon>
        <taxon>metagenomes</taxon>
        <taxon>ecological metagenomes</taxon>
    </lineage>
</organism>
<name>A0A1J5PD91_9ZZZZ</name>
<feature type="transmembrane region" description="Helical" evidence="6">
    <location>
        <begin position="193"/>
        <end position="216"/>
    </location>
</feature>